<protein>
    <recommendedName>
        <fullName evidence="4">DUF1294 domain-containing protein</fullName>
    </recommendedName>
</protein>
<dbReference type="EMBL" id="QFAY01000006">
    <property type="protein sequence ID" value="MBP2620473.1"/>
    <property type="molecule type" value="Genomic_DNA"/>
</dbReference>
<name>A0ABS5AV69_9STRE</name>
<reference evidence="2 3" key="1">
    <citation type="submission" date="2018-05" db="EMBL/GenBank/DDBJ databases">
        <title>Draft genome sequence of Streptococcus panodentis CCUG 70867T.</title>
        <authorList>
            <person name="Salva-Serra F."/>
            <person name="Mendez V."/>
            <person name="Jaen-Luchoro D."/>
            <person name="Gonzales-Siles L."/>
            <person name="Karlsson R."/>
            <person name="Engstrom-Jakobsson H."/>
            <person name="Busquets A."/>
            <person name="Gomila M."/>
            <person name="Pineiro-Iglesias B."/>
            <person name="Bennasar-Figueras A."/>
            <person name="Seeger M."/>
            <person name="Moore E."/>
        </authorList>
    </citation>
    <scope>NUCLEOTIDE SEQUENCE [LARGE SCALE GENOMIC DNA]</scope>
    <source>
        <strain evidence="2 3">CCUG 70867</strain>
    </source>
</reference>
<feature type="transmembrane region" description="Helical" evidence="1">
    <location>
        <begin position="74"/>
        <end position="96"/>
    </location>
</feature>
<accession>A0ABS5AV69</accession>
<evidence type="ECO:0000313" key="2">
    <source>
        <dbReference type="EMBL" id="MBP2620473.1"/>
    </source>
</evidence>
<keyword evidence="1" id="KW-0812">Transmembrane</keyword>
<evidence type="ECO:0000313" key="3">
    <source>
        <dbReference type="Proteomes" id="UP001519349"/>
    </source>
</evidence>
<dbReference type="Proteomes" id="UP001519349">
    <property type="component" value="Unassembled WGS sequence"/>
</dbReference>
<sequence>MISNAIHRHPFLSLLLLLIWQLLVMRSYTSLADSRAKRTFILIMTALCGGLGGSLGVVFNDLKNPRFQLAPYTFAIFMGMITLGLAVADILISWLGHLLTGA</sequence>
<dbReference type="RefSeq" id="WP_209550944.1">
    <property type="nucleotide sequence ID" value="NZ_QFAY01000006.1"/>
</dbReference>
<organism evidence="2 3">
    <name type="scientific">Streptococcus panodentis</name>
    <dbReference type="NCBI Taxonomy" id="1581472"/>
    <lineage>
        <taxon>Bacteria</taxon>
        <taxon>Bacillati</taxon>
        <taxon>Bacillota</taxon>
        <taxon>Bacilli</taxon>
        <taxon>Lactobacillales</taxon>
        <taxon>Streptococcaceae</taxon>
        <taxon>Streptococcus</taxon>
    </lineage>
</organism>
<comment type="caution">
    <text evidence="2">The sequence shown here is derived from an EMBL/GenBank/DDBJ whole genome shotgun (WGS) entry which is preliminary data.</text>
</comment>
<evidence type="ECO:0000256" key="1">
    <source>
        <dbReference type="SAM" id="Phobius"/>
    </source>
</evidence>
<evidence type="ECO:0008006" key="4">
    <source>
        <dbReference type="Google" id="ProtNLM"/>
    </source>
</evidence>
<keyword evidence="3" id="KW-1185">Reference proteome</keyword>
<feature type="transmembrane region" description="Helical" evidence="1">
    <location>
        <begin position="42"/>
        <end position="62"/>
    </location>
</feature>
<proteinExistence type="predicted"/>
<gene>
    <name evidence="2" type="ORF">DHL47_03805</name>
</gene>
<keyword evidence="1" id="KW-0472">Membrane</keyword>
<keyword evidence="1" id="KW-1133">Transmembrane helix</keyword>